<protein>
    <submittedName>
        <fullName evidence="4">Large surface protein PWAK_A3.4.5</fullName>
    </submittedName>
</protein>
<feature type="chain" id="PRO_5030856881" evidence="3">
    <location>
        <begin position="18"/>
        <end position="1035"/>
    </location>
</feature>
<feature type="coiled-coil region" evidence="1">
    <location>
        <begin position="595"/>
        <end position="622"/>
    </location>
</feature>
<feature type="coiled-coil region" evidence="1">
    <location>
        <begin position="788"/>
        <end position="829"/>
    </location>
</feature>
<evidence type="ECO:0000256" key="1">
    <source>
        <dbReference type="SAM" id="Coils"/>
    </source>
</evidence>
<reference evidence="4" key="1">
    <citation type="submission" date="2019-09" db="EMBL/GenBank/DDBJ databases">
        <title>Diversity and complexity of the large surface protein family in the compacted genomes of various Pneumocystis species.</title>
        <authorList>
            <person name="Cisse O.H."/>
            <person name="Ma L."/>
        </authorList>
    </citation>
    <scope>NUCLEOTIDE SEQUENCE</scope>
</reference>
<dbReference type="InterPro" id="IPR003330">
    <property type="entry name" value="MSG"/>
</dbReference>
<dbReference type="VEuPathDB" id="FungiDB:MERGE_002117"/>
<keyword evidence="3" id="KW-0732">Signal</keyword>
<accession>A0A7S5W3G3</accession>
<dbReference type="AlphaFoldDB" id="A0A7S5W3G3"/>
<sequence>MKISLFVLFINISYVVSNNVDIFDELYLKKNTNNQASVHILPRSSRETDLEILALILKVDSNDNNKCKEQLKAYCEKLRKLNPDLKDMDIKLKEICENDETSEQKCAGIDQRIKEKCDELRENLLKIKKVGSNHCNTYERQCLFMSEACRGLITEACYRLRERCYKKRRDDVADEIALRAVNENMINWWYCESFLEKACVFLNKESDELMLLCLQSRATCQRLVLEKSQICFGIKNEIHFTLQNIDNRRCYELLEKCYYYAKVCVEAYKPDCRALENYCKNKNITYLPLDTSVNPIENDKGIVEKLRLDEFYRRTEFWGVIIGKPSGKDLKDLIILISQFFKGNNMVEKCLDALTNGCIYYKTYRRDLADLCNDRNNREKNCKLILDNTASKCQDLKKALFDKGLSSESGDSKSKFYNWENLPKSLTKEDCVQLISACFYFEPVCVNKVIEACLNAKMACYKIGLEASANELLETQLRGKINGLGLDKNKGESCQKNLIQQCKMLENSNAEVCALCIEPEKACEILKDDINFRANLLNTDLNKKRDSPKEKDCVELEKKCEDILQDSDLVKLPCNTLKRNCKHLRATKKLRESILEENNNSLDSLENCIKVLEKKCNKLLTEPISRDLFGFSCAIINESCQMMYLDTMNHCSALGNNIRKYNVFINATRDHQQEKICTYWGPYCNKFAMNCPKVLLNGENGENNGPCARLERACKPFWEKRNLENDIINMLKGNLTSKEQCNLALSDHCISWINGENITLRDLCKNMTAKNDQKAQDELCQKLIDLVKKRCNLQHSELRKKKGEAEEKNKIFEELKKQVEENIKNFNLNLSIFNLGNKKERNNTNTQEMLITDIIQFSLFWEENSTIQMTEKEAAAFKTLTRMILLYSDLKVLCKPLELECSFRNDCLPYKEICGEIDIRRQQRHSHQYRLRQRLRQRHSHQYRLRQRLRQRHSHQYRLRQRLRQRHSHQYRLRQRLRQRHSHQYRLRQRLRQRHSHQYRLRQRQRQRHSHQYRLRQRLRQRRQQQRQRQQRPNQ</sequence>
<evidence type="ECO:0000256" key="2">
    <source>
        <dbReference type="SAM" id="MobiDB-lite"/>
    </source>
</evidence>
<proteinExistence type="predicted"/>
<evidence type="ECO:0000256" key="3">
    <source>
        <dbReference type="SAM" id="SignalP"/>
    </source>
</evidence>
<feature type="signal peptide" evidence="3">
    <location>
        <begin position="1"/>
        <end position="17"/>
    </location>
</feature>
<name>A0A7S5W3G3_9ASCO</name>
<feature type="region of interest" description="Disordered" evidence="2">
    <location>
        <begin position="993"/>
        <end position="1035"/>
    </location>
</feature>
<organism evidence="4">
    <name type="scientific">Pneumocystis wakefieldiae</name>
    <dbReference type="NCBI Taxonomy" id="38082"/>
    <lineage>
        <taxon>Eukaryota</taxon>
        <taxon>Fungi</taxon>
        <taxon>Dikarya</taxon>
        <taxon>Ascomycota</taxon>
        <taxon>Taphrinomycotina</taxon>
        <taxon>Pneumocystomycetes</taxon>
        <taxon>Pneumocystaceae</taxon>
        <taxon>Pneumocystis</taxon>
    </lineage>
</organism>
<evidence type="ECO:0000313" key="4">
    <source>
        <dbReference type="EMBL" id="QJX19811.1"/>
    </source>
</evidence>
<dbReference type="Pfam" id="PF02349">
    <property type="entry name" value="MSG"/>
    <property type="match status" value="4"/>
</dbReference>
<dbReference type="EMBL" id="MN495573">
    <property type="protein sequence ID" value="QJX19811.1"/>
    <property type="molecule type" value="Genomic_DNA"/>
</dbReference>
<keyword evidence="1" id="KW-0175">Coiled coil</keyword>